<sequence>MKYTASVFLVSAGWATALTQQCSGTATNEGGNWFCGAVNQILYQGIKGSGTFKAVTNMGASGACQTEDKAYSGPLAPLDEGLSLQFRGPLWLKEFAVLNPATKSKRTAGENVEAPRQSDVRGRSHSHNHKRLHRSHRNKKREDIVHATIDGKLVSWVNDYHPDAAPAAPAAANSVPIVQVGVGSGAASAPASSSSTSSDSPKPDGKPAPSGSDWDRVAYYNAEEKIAENMVFMGNYGGQGSGEFNTVWGSSLAYLNAQGDGGSSSPQILKDGLIPSNKEFAIFSAEKCDETCGYSRVSDIAYKGFSGANKVFLFRFKMPMDGNRGFNGDMPALWALNSRIPRTAQYNACSCWPACGEADFFEVLASGDTKCKSTFHLANGGGSSDYFDRPVDKFIKAAVVFHEATASVSIKILPDDTDLSAKGFDDATVMKWVSQPTDASGLKLSSLFQILS</sequence>
<keyword evidence="5" id="KW-0378">Hydrolase</keyword>
<dbReference type="Proteomes" id="UP000027002">
    <property type="component" value="Chromosome 2"/>
</dbReference>
<comment type="similarity">
    <text evidence="2">Belongs to the PGA52 family.</text>
</comment>
<name>A0A8E5HM08_USTVR</name>
<feature type="region of interest" description="Disordered" evidence="8">
    <location>
        <begin position="184"/>
        <end position="214"/>
    </location>
</feature>
<dbReference type="KEGG" id="uvi:66062969"/>
<dbReference type="GO" id="GO:0071555">
    <property type="term" value="P:cell wall organization"/>
    <property type="evidence" value="ECO:0007669"/>
    <property type="project" value="UniProtKB-KW"/>
</dbReference>
<evidence type="ECO:0000256" key="8">
    <source>
        <dbReference type="SAM" id="MobiDB-lite"/>
    </source>
</evidence>
<dbReference type="InterPro" id="IPR013320">
    <property type="entry name" value="ConA-like_dom_sf"/>
</dbReference>
<dbReference type="Pfam" id="PF10290">
    <property type="entry name" value="YJL171C_Tos1_N"/>
    <property type="match status" value="1"/>
</dbReference>
<feature type="chain" id="PRO_5034181899" description="glucan endo-1,3-beta-D-glucosidase" evidence="9">
    <location>
        <begin position="20"/>
        <end position="452"/>
    </location>
</feature>
<evidence type="ECO:0000313" key="12">
    <source>
        <dbReference type="EMBL" id="QUC17950.1"/>
    </source>
</evidence>
<dbReference type="EMBL" id="CP072754">
    <property type="protein sequence ID" value="QUC17950.1"/>
    <property type="molecule type" value="Genomic_DNA"/>
</dbReference>
<evidence type="ECO:0000256" key="4">
    <source>
        <dbReference type="ARBA" id="ARBA00022729"/>
    </source>
</evidence>
<evidence type="ECO:0000256" key="1">
    <source>
        <dbReference type="ARBA" id="ARBA00000382"/>
    </source>
</evidence>
<dbReference type="GO" id="GO:0009277">
    <property type="term" value="C:fungal-type cell wall"/>
    <property type="evidence" value="ECO:0007669"/>
    <property type="project" value="TreeGrafter"/>
</dbReference>
<keyword evidence="6" id="KW-0326">Glycosidase</keyword>
<evidence type="ECO:0000256" key="6">
    <source>
        <dbReference type="ARBA" id="ARBA00023295"/>
    </source>
</evidence>
<dbReference type="GO" id="GO:0042973">
    <property type="term" value="F:glucan endo-1,3-beta-D-glucosidase activity"/>
    <property type="evidence" value="ECO:0007669"/>
    <property type="project" value="UniProtKB-EC"/>
</dbReference>
<dbReference type="OrthoDB" id="118256at2759"/>
<dbReference type="InterPro" id="IPR018805">
    <property type="entry name" value="YJL171C/Tos1_C"/>
</dbReference>
<evidence type="ECO:0000313" key="13">
    <source>
        <dbReference type="Proteomes" id="UP000027002"/>
    </source>
</evidence>
<keyword evidence="4 9" id="KW-0732">Signal</keyword>
<proteinExistence type="inferred from homology"/>
<feature type="compositionally biased region" description="Basic residues" evidence="8">
    <location>
        <begin position="123"/>
        <end position="139"/>
    </location>
</feature>
<keyword evidence="13" id="KW-1185">Reference proteome</keyword>
<keyword evidence="7" id="KW-0961">Cell wall biogenesis/degradation</keyword>
<organism evidence="12 13">
    <name type="scientific">Ustilaginoidea virens</name>
    <name type="common">Rice false smut fungus</name>
    <name type="synonym">Villosiclava virens</name>
    <dbReference type="NCBI Taxonomy" id="1159556"/>
    <lineage>
        <taxon>Eukaryota</taxon>
        <taxon>Fungi</taxon>
        <taxon>Dikarya</taxon>
        <taxon>Ascomycota</taxon>
        <taxon>Pezizomycotina</taxon>
        <taxon>Sordariomycetes</taxon>
        <taxon>Hypocreomycetidae</taxon>
        <taxon>Hypocreales</taxon>
        <taxon>Clavicipitaceae</taxon>
        <taxon>Ustilaginoidea</taxon>
    </lineage>
</organism>
<feature type="signal peptide" evidence="9">
    <location>
        <begin position="1"/>
        <end position="19"/>
    </location>
</feature>
<dbReference type="Gene3D" id="2.60.120.200">
    <property type="match status" value="1"/>
</dbReference>
<evidence type="ECO:0000256" key="3">
    <source>
        <dbReference type="ARBA" id="ARBA00012780"/>
    </source>
</evidence>
<feature type="region of interest" description="Disordered" evidence="8">
    <location>
        <begin position="104"/>
        <end position="144"/>
    </location>
</feature>
<dbReference type="Pfam" id="PF10287">
    <property type="entry name" value="YJL171C_Tos1_C"/>
    <property type="match status" value="1"/>
</dbReference>
<evidence type="ECO:0000256" key="7">
    <source>
        <dbReference type="ARBA" id="ARBA00023316"/>
    </source>
</evidence>
<dbReference type="EC" id="3.2.1.39" evidence="3"/>
<dbReference type="SUPFAM" id="SSF49899">
    <property type="entry name" value="Concanavalin A-like lectins/glucanases"/>
    <property type="match status" value="1"/>
</dbReference>
<reference evidence="12" key="1">
    <citation type="submission" date="2020-03" db="EMBL/GenBank/DDBJ databases">
        <title>A mixture of massive structural variations and highly conserved coding sequences in Ustilaginoidea virens genome.</title>
        <authorList>
            <person name="Zhang K."/>
            <person name="Zhao Z."/>
            <person name="Zhang Z."/>
            <person name="Li Y."/>
            <person name="Hsiang T."/>
            <person name="Sun W."/>
        </authorList>
    </citation>
    <scope>NUCLEOTIDE SEQUENCE</scope>
    <source>
        <strain evidence="12">UV-8b</strain>
    </source>
</reference>
<dbReference type="PANTHER" id="PTHR31737">
    <property type="entry name" value="PROTEIN TOS1"/>
    <property type="match status" value="1"/>
</dbReference>
<gene>
    <name evidence="12" type="ORF">UV8b_02191</name>
</gene>
<comment type="catalytic activity">
    <reaction evidence="1">
        <text>Hydrolysis of (1-&gt;3)-beta-D-glucosidic linkages in (1-&gt;3)-beta-D-glucans.</text>
        <dbReference type="EC" id="3.2.1.39"/>
    </reaction>
</comment>
<dbReference type="PANTHER" id="PTHR31737:SF2">
    <property type="entry name" value="PROTEIN TOS1"/>
    <property type="match status" value="1"/>
</dbReference>
<feature type="domain" description="Cell wall protein YJL171C/Tos1 C-terminal" evidence="10">
    <location>
        <begin position="212"/>
        <end position="432"/>
    </location>
</feature>
<accession>A0A8E5HM08</accession>
<dbReference type="RefSeq" id="XP_042995623.1">
    <property type="nucleotide sequence ID" value="XM_043139689.1"/>
</dbReference>
<dbReference type="AlphaFoldDB" id="A0A8E5HM08"/>
<dbReference type="GeneID" id="66062969"/>
<feature type="domain" description="Cell wall protein YJL171C/Tos1 N-terminal" evidence="11">
    <location>
        <begin position="39"/>
        <end position="99"/>
    </location>
</feature>
<evidence type="ECO:0000256" key="2">
    <source>
        <dbReference type="ARBA" id="ARBA00006055"/>
    </source>
</evidence>
<evidence type="ECO:0000256" key="5">
    <source>
        <dbReference type="ARBA" id="ARBA00022801"/>
    </source>
</evidence>
<dbReference type="InterPro" id="IPR018807">
    <property type="entry name" value="YJL171C/Tos1_N"/>
</dbReference>
<feature type="compositionally biased region" description="Low complexity" evidence="8">
    <location>
        <begin position="185"/>
        <end position="200"/>
    </location>
</feature>
<evidence type="ECO:0000256" key="9">
    <source>
        <dbReference type="SAM" id="SignalP"/>
    </source>
</evidence>
<protein>
    <recommendedName>
        <fullName evidence="3">glucan endo-1,3-beta-D-glucosidase</fullName>
        <ecNumber evidence="3">3.2.1.39</ecNumber>
    </recommendedName>
</protein>
<evidence type="ECO:0000259" key="10">
    <source>
        <dbReference type="Pfam" id="PF10287"/>
    </source>
</evidence>
<evidence type="ECO:0000259" key="11">
    <source>
        <dbReference type="Pfam" id="PF10290"/>
    </source>
</evidence>